<evidence type="ECO:0000313" key="2">
    <source>
        <dbReference type="Proteomes" id="UP000191039"/>
    </source>
</evidence>
<reference evidence="1 2" key="1">
    <citation type="submission" date="2016-09" db="EMBL/GenBank/DDBJ databases">
        <title>genome sequences of unsequenced Mycobacteria.</title>
        <authorList>
            <person name="Greninger A.L."/>
            <person name="Jerome K.R."/>
            <person name="Mcnair B."/>
            <person name="Wallis C."/>
            <person name="Fang F."/>
        </authorList>
    </citation>
    <scope>NUCLEOTIDE SEQUENCE [LARGE SCALE GENOMIC DNA]</scope>
    <source>
        <strain evidence="1 2">BM1</strain>
    </source>
</reference>
<protein>
    <recommendedName>
        <fullName evidence="3">Pyridoxamine 5'-phosphate oxidase</fullName>
    </recommendedName>
</protein>
<evidence type="ECO:0008006" key="3">
    <source>
        <dbReference type="Google" id="ProtNLM"/>
    </source>
</evidence>
<dbReference type="AlphaFoldDB" id="A0A1Q4H410"/>
<evidence type="ECO:0000313" key="1">
    <source>
        <dbReference type="EMBL" id="OPE54904.1"/>
    </source>
</evidence>
<dbReference type="SUPFAM" id="SSF50475">
    <property type="entry name" value="FMN-binding split barrel"/>
    <property type="match status" value="1"/>
</dbReference>
<dbReference type="STRING" id="1801.BRW64_27890"/>
<dbReference type="Proteomes" id="UP000191039">
    <property type="component" value="Unassembled WGS sequence"/>
</dbReference>
<gene>
    <name evidence="1" type="ORF">BV510_07835</name>
</gene>
<comment type="caution">
    <text evidence="1">The sequence shown here is derived from an EMBL/GenBank/DDBJ whole genome shotgun (WGS) entry which is preliminary data.</text>
</comment>
<proteinExistence type="predicted"/>
<organism evidence="1 2">
    <name type="scientific">Mycolicibacterium diernhoferi</name>
    <dbReference type="NCBI Taxonomy" id="1801"/>
    <lineage>
        <taxon>Bacteria</taxon>
        <taxon>Bacillati</taxon>
        <taxon>Actinomycetota</taxon>
        <taxon>Actinomycetes</taxon>
        <taxon>Mycobacteriales</taxon>
        <taxon>Mycobacteriaceae</taxon>
        <taxon>Mycolicibacterium</taxon>
    </lineage>
</organism>
<accession>A0A1Q4H410</accession>
<sequence>MTEVERMVFLAEARMAFIAVEWGDRAPLSMPVWYEYEPGGDVLLWAYADSLKSRLVRAARRFSLTSQQVDLPYRYVTVQGPVTTVQPAQREWVEALAVRYLGTERGKAHIADVFEPGSLAIRMRPERWFSGAFLYTGVDESVRSGADGVVASHLWQQSERNSVK</sequence>
<dbReference type="InterPro" id="IPR012349">
    <property type="entry name" value="Split_barrel_FMN-bd"/>
</dbReference>
<dbReference type="Gene3D" id="2.30.110.10">
    <property type="entry name" value="Electron Transport, Fmn-binding Protein, Chain A"/>
    <property type="match status" value="1"/>
</dbReference>
<name>A0A1Q4H410_9MYCO</name>
<dbReference type="EMBL" id="MIJD01000057">
    <property type="protein sequence ID" value="OPE54904.1"/>
    <property type="molecule type" value="Genomic_DNA"/>
</dbReference>